<dbReference type="Proteomes" id="UP000077037">
    <property type="component" value="Unassembled WGS sequence"/>
</dbReference>
<reference evidence="1 2" key="1">
    <citation type="submission" date="2016-03" db="EMBL/GenBank/DDBJ databases">
        <authorList>
            <consortium name="Pathogen Informatics"/>
        </authorList>
    </citation>
    <scope>NUCLEOTIDE SEQUENCE [LARGE SCALE GENOMIC DNA]</scope>
    <source>
        <strain evidence="1 2">NCTC13364</strain>
    </source>
</reference>
<protein>
    <submittedName>
        <fullName evidence="1">Uncharacterized protein</fullName>
    </submittedName>
</protein>
<name>A0A157RF43_9BORD</name>
<dbReference type="RefSeq" id="WP_066420095.1">
    <property type="nucleotide sequence ID" value="NZ_FKBS01000029.1"/>
</dbReference>
<sequence length="66" mass="7229">MNDTVRTDIRIAAEPARSIAGQSRQRSRALRLKRLGAGLSDAWCEILQGVKAARDAHPVISAYRPS</sequence>
<accession>A0A157RF43</accession>
<organism evidence="1 2">
    <name type="scientific">Bordetella ansorpii</name>
    <dbReference type="NCBI Taxonomy" id="288768"/>
    <lineage>
        <taxon>Bacteria</taxon>
        <taxon>Pseudomonadati</taxon>
        <taxon>Pseudomonadota</taxon>
        <taxon>Betaproteobacteria</taxon>
        <taxon>Burkholderiales</taxon>
        <taxon>Alcaligenaceae</taxon>
        <taxon>Bordetella</taxon>
    </lineage>
</organism>
<gene>
    <name evidence="1" type="ORF">SAMEA1982600_04793</name>
</gene>
<evidence type="ECO:0000313" key="2">
    <source>
        <dbReference type="Proteomes" id="UP000077037"/>
    </source>
</evidence>
<evidence type="ECO:0000313" key="1">
    <source>
        <dbReference type="EMBL" id="SAI56611.1"/>
    </source>
</evidence>
<proteinExistence type="predicted"/>
<dbReference type="AlphaFoldDB" id="A0A157RF43"/>
<dbReference type="EMBL" id="FKBS01000029">
    <property type="protein sequence ID" value="SAI56611.1"/>
    <property type="molecule type" value="Genomic_DNA"/>
</dbReference>